<dbReference type="Proteomes" id="UP000235616">
    <property type="component" value="Unassembled WGS sequence"/>
</dbReference>
<keyword evidence="2" id="KW-0812">Transmembrane</keyword>
<dbReference type="EMBL" id="PNYA01000010">
    <property type="protein sequence ID" value="PMS19668.1"/>
    <property type="molecule type" value="Genomic_DNA"/>
</dbReference>
<dbReference type="AlphaFoldDB" id="A0A2N7VR82"/>
<keyword evidence="2" id="KW-0472">Membrane</keyword>
<feature type="transmembrane region" description="Helical" evidence="2">
    <location>
        <begin position="41"/>
        <end position="60"/>
    </location>
</feature>
<feature type="region of interest" description="Disordered" evidence="1">
    <location>
        <begin position="64"/>
        <end position="94"/>
    </location>
</feature>
<reference evidence="3 4" key="1">
    <citation type="submission" date="2018-01" db="EMBL/GenBank/DDBJ databases">
        <title>Whole genome analyses suggest that Burkholderia sensu lato contains two further novel genera in the rhizoxinica-symbiotica group Mycetohabitans gen. nov., and Trinickia gen. nov.: implications for the evolution of diazotrophy and nodulation in the Burkholderiaceae.</title>
        <authorList>
            <person name="Estrada-de los Santos P."/>
            <person name="Palmer M."/>
            <person name="Chavez-Ramirez B."/>
            <person name="Beukes C."/>
            <person name="Steenkamp E.T."/>
            <person name="Hirsch A.M."/>
            <person name="Manyaka P."/>
            <person name="Maluk M."/>
            <person name="Lafos M."/>
            <person name="Crook M."/>
            <person name="Gross E."/>
            <person name="Simon M.F."/>
            <person name="Bueno dos Reis Junior F."/>
            <person name="Poole P.S."/>
            <person name="Venter S.N."/>
            <person name="James E.K."/>
        </authorList>
    </citation>
    <scope>NUCLEOTIDE SEQUENCE [LARGE SCALE GENOMIC DNA]</scope>
    <source>
        <strain evidence="3 4">GIMN1.004</strain>
    </source>
</reference>
<keyword evidence="4" id="KW-1185">Reference proteome</keyword>
<evidence type="ECO:0000313" key="3">
    <source>
        <dbReference type="EMBL" id="PMS19668.1"/>
    </source>
</evidence>
<dbReference type="Pfam" id="PF11666">
    <property type="entry name" value="DUF2933"/>
    <property type="match status" value="1"/>
</dbReference>
<evidence type="ECO:0000256" key="1">
    <source>
        <dbReference type="SAM" id="MobiDB-lite"/>
    </source>
</evidence>
<feature type="compositionally biased region" description="Basic and acidic residues" evidence="1">
    <location>
        <begin position="65"/>
        <end position="78"/>
    </location>
</feature>
<comment type="caution">
    <text evidence="3">The sequence shown here is derived from an EMBL/GenBank/DDBJ whole genome shotgun (WGS) entry which is preliminary data.</text>
</comment>
<feature type="transmembrane region" description="Helical" evidence="2">
    <location>
        <begin position="12"/>
        <end position="34"/>
    </location>
</feature>
<keyword evidence="2" id="KW-1133">Transmembrane helix</keyword>
<organism evidence="3 4">
    <name type="scientific">Trinickia dabaoshanensis</name>
    <dbReference type="NCBI Taxonomy" id="564714"/>
    <lineage>
        <taxon>Bacteria</taxon>
        <taxon>Pseudomonadati</taxon>
        <taxon>Pseudomonadota</taxon>
        <taxon>Betaproteobacteria</taxon>
        <taxon>Burkholderiales</taxon>
        <taxon>Burkholderiaceae</taxon>
        <taxon>Trinickia</taxon>
    </lineage>
</organism>
<evidence type="ECO:0000256" key="2">
    <source>
        <dbReference type="SAM" id="Phobius"/>
    </source>
</evidence>
<evidence type="ECO:0000313" key="4">
    <source>
        <dbReference type="Proteomes" id="UP000235616"/>
    </source>
</evidence>
<dbReference type="RefSeq" id="WP_102645742.1">
    <property type="nucleotide sequence ID" value="NZ_PNYA01000010.1"/>
</dbReference>
<gene>
    <name evidence="3" type="ORF">C0Z18_12515</name>
</gene>
<dbReference type="InterPro" id="IPR021682">
    <property type="entry name" value="DUF2933"/>
</dbReference>
<accession>A0A2N7VR82</accession>
<name>A0A2N7VR82_9BURK</name>
<evidence type="ECO:0008006" key="5">
    <source>
        <dbReference type="Google" id="ProtNLM"/>
    </source>
</evidence>
<protein>
    <recommendedName>
        <fullName evidence="5">DUF2933 domain-containing protein</fullName>
    </recommendedName>
</protein>
<sequence>MESGNHDHKAGGFGLSRANIVLIAFIAIGGFYLVTEHRAHLLGWLPFLLILSCPLMHLFMHHGHEHGDSGETTNRDEAEQNQADQNRDTGTHHH</sequence>
<proteinExistence type="predicted"/>
<dbReference type="OrthoDB" id="5298481at2"/>
<feature type="compositionally biased region" description="Basic and acidic residues" evidence="1">
    <location>
        <begin position="85"/>
        <end position="94"/>
    </location>
</feature>